<dbReference type="Proteomes" id="UP000054538">
    <property type="component" value="Unassembled WGS sequence"/>
</dbReference>
<accession>A0A0D0E800</accession>
<name>A0A0D0E800_9AGAM</name>
<dbReference type="OrthoDB" id="2647060at2759"/>
<evidence type="ECO:0000313" key="2">
    <source>
        <dbReference type="Proteomes" id="UP000054538"/>
    </source>
</evidence>
<feature type="non-terminal residue" evidence="1">
    <location>
        <position position="1"/>
    </location>
</feature>
<gene>
    <name evidence="1" type="ORF">PAXRUDRAFT_134837</name>
</gene>
<dbReference type="STRING" id="930991.A0A0D0E800"/>
<dbReference type="AlphaFoldDB" id="A0A0D0E800"/>
<sequence length="68" mass="7682">LAQVPVHFGLFPTAPSQAYMIVLVDLLAFYHALFEWSCDVINALASALHTHYIWRGFRMVNKAMSGFP</sequence>
<dbReference type="HOGENOM" id="CLU_004552_8_1_1"/>
<reference evidence="2" key="2">
    <citation type="submission" date="2015-01" db="EMBL/GenBank/DDBJ databases">
        <title>Evolutionary Origins and Diversification of the Mycorrhizal Mutualists.</title>
        <authorList>
            <consortium name="DOE Joint Genome Institute"/>
            <consortium name="Mycorrhizal Genomics Consortium"/>
            <person name="Kohler A."/>
            <person name="Kuo A."/>
            <person name="Nagy L.G."/>
            <person name="Floudas D."/>
            <person name="Copeland A."/>
            <person name="Barry K.W."/>
            <person name="Cichocki N."/>
            <person name="Veneault-Fourrey C."/>
            <person name="LaButti K."/>
            <person name="Lindquist E.A."/>
            <person name="Lipzen A."/>
            <person name="Lundell T."/>
            <person name="Morin E."/>
            <person name="Murat C."/>
            <person name="Riley R."/>
            <person name="Ohm R."/>
            <person name="Sun H."/>
            <person name="Tunlid A."/>
            <person name="Henrissat B."/>
            <person name="Grigoriev I.V."/>
            <person name="Hibbett D.S."/>
            <person name="Martin F."/>
        </authorList>
    </citation>
    <scope>NUCLEOTIDE SEQUENCE [LARGE SCALE GENOMIC DNA]</scope>
    <source>
        <strain evidence="2">Ve08.2h10</strain>
    </source>
</reference>
<proteinExistence type="predicted"/>
<dbReference type="EMBL" id="KN824905">
    <property type="protein sequence ID" value="KIK98124.1"/>
    <property type="molecule type" value="Genomic_DNA"/>
</dbReference>
<keyword evidence="2" id="KW-1185">Reference proteome</keyword>
<organism evidence="1 2">
    <name type="scientific">Paxillus rubicundulus Ve08.2h10</name>
    <dbReference type="NCBI Taxonomy" id="930991"/>
    <lineage>
        <taxon>Eukaryota</taxon>
        <taxon>Fungi</taxon>
        <taxon>Dikarya</taxon>
        <taxon>Basidiomycota</taxon>
        <taxon>Agaricomycotina</taxon>
        <taxon>Agaricomycetes</taxon>
        <taxon>Agaricomycetidae</taxon>
        <taxon>Boletales</taxon>
        <taxon>Paxilineae</taxon>
        <taxon>Paxillaceae</taxon>
        <taxon>Paxillus</taxon>
    </lineage>
</organism>
<dbReference type="InParanoid" id="A0A0D0E800"/>
<protein>
    <submittedName>
        <fullName evidence="1">Uncharacterized protein</fullName>
    </submittedName>
</protein>
<evidence type="ECO:0000313" key="1">
    <source>
        <dbReference type="EMBL" id="KIK98124.1"/>
    </source>
</evidence>
<reference evidence="1 2" key="1">
    <citation type="submission" date="2014-04" db="EMBL/GenBank/DDBJ databases">
        <authorList>
            <consortium name="DOE Joint Genome Institute"/>
            <person name="Kuo A."/>
            <person name="Kohler A."/>
            <person name="Jargeat P."/>
            <person name="Nagy L.G."/>
            <person name="Floudas D."/>
            <person name="Copeland A."/>
            <person name="Barry K.W."/>
            <person name="Cichocki N."/>
            <person name="Veneault-Fourrey C."/>
            <person name="LaButti K."/>
            <person name="Lindquist E.A."/>
            <person name="Lipzen A."/>
            <person name="Lundell T."/>
            <person name="Morin E."/>
            <person name="Murat C."/>
            <person name="Sun H."/>
            <person name="Tunlid A."/>
            <person name="Henrissat B."/>
            <person name="Grigoriev I.V."/>
            <person name="Hibbett D.S."/>
            <person name="Martin F."/>
            <person name="Nordberg H.P."/>
            <person name="Cantor M.N."/>
            <person name="Hua S.X."/>
        </authorList>
    </citation>
    <scope>NUCLEOTIDE SEQUENCE [LARGE SCALE GENOMIC DNA]</scope>
    <source>
        <strain evidence="1 2">Ve08.2h10</strain>
    </source>
</reference>